<dbReference type="PIRSF" id="PIRSF037240">
    <property type="entry name" value="RNA_polIII_Trep_MAF1"/>
    <property type="match status" value="1"/>
</dbReference>
<dbReference type="GO" id="GO:0016480">
    <property type="term" value="P:negative regulation of transcription by RNA polymerase III"/>
    <property type="evidence" value="ECO:0007669"/>
    <property type="project" value="UniProtKB-UniRule"/>
</dbReference>
<dbReference type="AlphaFoldDB" id="A0A2R5GPU8"/>
<dbReference type="Pfam" id="PF09174">
    <property type="entry name" value="Maf1"/>
    <property type="match status" value="1"/>
</dbReference>
<proteinExistence type="inferred from homology"/>
<protein>
    <recommendedName>
        <fullName evidence="1">Repressor of RNA polymerase III transcription</fullName>
    </recommendedName>
</protein>
<keyword evidence="4" id="KW-1185">Reference proteome</keyword>
<dbReference type="GO" id="GO:0000994">
    <property type="term" value="F:RNA polymerase III core binding"/>
    <property type="evidence" value="ECO:0007669"/>
    <property type="project" value="TreeGrafter"/>
</dbReference>
<gene>
    <name evidence="3" type="ORF">FCC1311_085542</name>
</gene>
<dbReference type="PANTHER" id="PTHR22504">
    <property type="entry name" value="REPRESSOR OF RNA POLYMERASE III TRANSCRIPTION MAF1"/>
    <property type="match status" value="1"/>
</dbReference>
<keyword evidence="1" id="KW-0805">Transcription regulation</keyword>
<dbReference type="InParanoid" id="A0A2R5GPU8"/>
<evidence type="ECO:0000256" key="1">
    <source>
        <dbReference type="PIRNR" id="PIRNR037240"/>
    </source>
</evidence>
<name>A0A2R5GPU8_9STRA</name>
<dbReference type="InterPro" id="IPR038564">
    <property type="entry name" value="Maf1_sf"/>
</dbReference>
<evidence type="ECO:0000313" key="4">
    <source>
        <dbReference type="Proteomes" id="UP000241890"/>
    </source>
</evidence>
<comment type="similarity">
    <text evidence="1">Belongs to the MAF1 family.</text>
</comment>
<feature type="compositionally biased region" description="Basic and acidic residues" evidence="2">
    <location>
        <begin position="246"/>
        <end position="256"/>
    </location>
</feature>
<sequence>MKFLDVARLNQVTSFLQSCSVADRKLQGRVEAYSCKAVGEDRRLSKVLEQQYAAELAASSDMDPDGYAAAAAAASGNMADETALGKLSDPHTRRLLTYLICTMNATFPDYDFSALKPDQFRAENLGRVVNLVNSHLSEFVDKQSPRFLEEVWSAVDAEILLRGAEVYTYVPNMEDDPFSLPGTLWSFNFFFYNREEKKVLFFTCCCTLQGRIGAHSDLYGTDDGASDVMSDVGAPDGVSTLAQDEAESRIGARSDVAEADEDEEDEDEDEDFEVDMDAISIANEEDEDDDAL</sequence>
<dbReference type="GO" id="GO:0005634">
    <property type="term" value="C:nucleus"/>
    <property type="evidence" value="ECO:0007669"/>
    <property type="project" value="UniProtKB-SubCell"/>
</dbReference>
<dbReference type="EMBL" id="BEYU01000121">
    <property type="protein sequence ID" value="GBG32329.1"/>
    <property type="molecule type" value="Genomic_DNA"/>
</dbReference>
<reference evidence="3 4" key="1">
    <citation type="submission" date="2017-12" db="EMBL/GenBank/DDBJ databases">
        <title>Sequencing, de novo assembly and annotation of complete genome of a new Thraustochytrid species, strain FCC1311.</title>
        <authorList>
            <person name="Sedici K."/>
            <person name="Godart F."/>
            <person name="Aiese Cigliano R."/>
            <person name="Sanseverino W."/>
            <person name="Barakat M."/>
            <person name="Ortet P."/>
            <person name="Marechal E."/>
            <person name="Cagnac O."/>
            <person name="Amato A."/>
        </authorList>
    </citation>
    <scope>NUCLEOTIDE SEQUENCE [LARGE SCALE GENOMIC DNA]</scope>
</reference>
<dbReference type="PANTHER" id="PTHR22504:SF0">
    <property type="entry name" value="REPRESSOR OF RNA POLYMERASE III TRANSCRIPTION MAF1 HOMOLOG"/>
    <property type="match status" value="1"/>
</dbReference>
<feature type="compositionally biased region" description="Acidic residues" evidence="2">
    <location>
        <begin position="283"/>
        <end position="292"/>
    </location>
</feature>
<feature type="region of interest" description="Disordered" evidence="2">
    <location>
        <begin position="241"/>
        <end position="292"/>
    </location>
</feature>
<keyword evidence="1" id="KW-0539">Nucleus</keyword>
<comment type="subcellular location">
    <subcellularLocation>
        <location evidence="1">Nucleus</location>
    </subcellularLocation>
</comment>
<evidence type="ECO:0000313" key="3">
    <source>
        <dbReference type="EMBL" id="GBG32329.1"/>
    </source>
</evidence>
<feature type="compositionally biased region" description="Acidic residues" evidence="2">
    <location>
        <begin position="257"/>
        <end position="276"/>
    </location>
</feature>
<dbReference type="Gene3D" id="3.40.1000.50">
    <property type="entry name" value="Repressor of RNA polymerase III transcription Maf1"/>
    <property type="match status" value="1"/>
</dbReference>
<comment type="caution">
    <text evidence="3">The sequence shown here is derived from an EMBL/GenBank/DDBJ whole genome shotgun (WGS) entry which is preliminary data.</text>
</comment>
<keyword evidence="1" id="KW-0804">Transcription</keyword>
<accession>A0A2R5GPU8</accession>
<dbReference type="OrthoDB" id="277029at2759"/>
<dbReference type="InterPro" id="IPR015257">
    <property type="entry name" value="Maf1"/>
</dbReference>
<evidence type="ECO:0000256" key="2">
    <source>
        <dbReference type="SAM" id="MobiDB-lite"/>
    </source>
</evidence>
<organism evidence="3 4">
    <name type="scientific">Hondaea fermentalgiana</name>
    <dbReference type="NCBI Taxonomy" id="2315210"/>
    <lineage>
        <taxon>Eukaryota</taxon>
        <taxon>Sar</taxon>
        <taxon>Stramenopiles</taxon>
        <taxon>Bigyra</taxon>
        <taxon>Labyrinthulomycetes</taxon>
        <taxon>Thraustochytrida</taxon>
        <taxon>Thraustochytriidae</taxon>
        <taxon>Hondaea</taxon>
    </lineage>
</organism>
<keyword evidence="1" id="KW-0678">Repressor</keyword>
<dbReference type="PROSITE" id="PS51257">
    <property type="entry name" value="PROKAR_LIPOPROTEIN"/>
    <property type="match status" value="1"/>
</dbReference>
<dbReference type="Proteomes" id="UP000241890">
    <property type="component" value="Unassembled WGS sequence"/>
</dbReference>